<reference evidence="2 3" key="1">
    <citation type="submission" date="2016-07" db="EMBL/GenBank/DDBJ databases">
        <title>Draft genome sequence of Prauserella sp. YIM 121212, isolated from alkaline soil.</title>
        <authorList>
            <person name="Ruckert C."/>
            <person name="Albersmeier A."/>
            <person name="Jiang C.-L."/>
            <person name="Jiang Y."/>
            <person name="Kalinowski J."/>
            <person name="Schneider O."/>
            <person name="Winkler A."/>
            <person name="Zotchev S.B."/>
        </authorList>
    </citation>
    <scope>NUCLEOTIDE SEQUENCE [LARGE SCALE GENOMIC DNA]</scope>
    <source>
        <strain evidence="2 3">YIM 121212</strain>
    </source>
</reference>
<dbReference type="EMBL" id="MASU01000009">
    <property type="protein sequence ID" value="PXY28844.1"/>
    <property type="molecule type" value="Genomic_DNA"/>
</dbReference>
<keyword evidence="3" id="KW-1185">Reference proteome</keyword>
<gene>
    <name evidence="2" type="ORF">BA062_23740</name>
</gene>
<comment type="caution">
    <text evidence="2">The sequence shown here is derived from an EMBL/GenBank/DDBJ whole genome shotgun (WGS) entry which is preliminary data.</text>
</comment>
<evidence type="ECO:0000313" key="3">
    <source>
        <dbReference type="Proteomes" id="UP000247892"/>
    </source>
</evidence>
<dbReference type="Proteomes" id="UP000247892">
    <property type="component" value="Unassembled WGS sequence"/>
</dbReference>
<accession>A0A318LV22</accession>
<name>A0A318LV22_9PSEU</name>
<feature type="region of interest" description="Disordered" evidence="1">
    <location>
        <begin position="41"/>
        <end position="60"/>
    </location>
</feature>
<sequence length="60" mass="6685">MASLFNKVARFAKSPQGRRMIAEAQRMAKDPHKRKQAMNALNKLRGKGPKGGGTPPYRPH</sequence>
<dbReference type="OrthoDB" id="3699945at2"/>
<dbReference type="AlphaFoldDB" id="A0A318LV22"/>
<organism evidence="2 3">
    <name type="scientific">Prauserella flavalba</name>
    <dbReference type="NCBI Taxonomy" id="1477506"/>
    <lineage>
        <taxon>Bacteria</taxon>
        <taxon>Bacillati</taxon>
        <taxon>Actinomycetota</taxon>
        <taxon>Actinomycetes</taxon>
        <taxon>Pseudonocardiales</taxon>
        <taxon>Pseudonocardiaceae</taxon>
        <taxon>Prauserella</taxon>
    </lineage>
</organism>
<evidence type="ECO:0000256" key="1">
    <source>
        <dbReference type="SAM" id="MobiDB-lite"/>
    </source>
</evidence>
<dbReference type="RefSeq" id="WP_110340429.1">
    <property type="nucleotide sequence ID" value="NZ_JBHVKT010000081.1"/>
</dbReference>
<evidence type="ECO:0000313" key="2">
    <source>
        <dbReference type="EMBL" id="PXY28844.1"/>
    </source>
</evidence>
<protein>
    <submittedName>
        <fullName evidence="2">Uncharacterized protein</fullName>
    </submittedName>
</protein>
<proteinExistence type="predicted"/>